<name>A0ABW1JF82_9ACTN</name>
<dbReference type="Pfam" id="PF07920">
    <property type="entry name" value="DUF1684"/>
    <property type="match status" value="1"/>
</dbReference>
<dbReference type="PANTHER" id="PTHR41913">
    <property type="entry name" value="DUF1684 DOMAIN-CONTAINING PROTEIN"/>
    <property type="match status" value="1"/>
</dbReference>
<dbReference type="PANTHER" id="PTHR41913:SF1">
    <property type="entry name" value="DUF1684 DOMAIN-CONTAINING PROTEIN"/>
    <property type="match status" value="1"/>
</dbReference>
<sequence>MTSTELSTAADVVDWRRRVHALYRAVRETAEPRQAHEAWRRGRDQLLASHPASPLLGEHRAGFSGLAVAEYDERYRFEVAVTEPDPSLPSAFKASTATDGDVPFARLGTVVLPAPEGEVRLDVWRLASYGGGIFLPVKDAAPDSYGGGRYVLDTIKGSDLGTTRADDGTVTLVVDLNFAYNPSCAYDPEWACPLPQQGNRTAVPLPVGEQHRGAWVDY</sequence>
<dbReference type="Proteomes" id="UP001596189">
    <property type="component" value="Unassembled WGS sequence"/>
</dbReference>
<organism evidence="1 2">
    <name type="scientific">Angustibacter luteus</name>
    <dbReference type="NCBI Taxonomy" id="658456"/>
    <lineage>
        <taxon>Bacteria</taxon>
        <taxon>Bacillati</taxon>
        <taxon>Actinomycetota</taxon>
        <taxon>Actinomycetes</taxon>
        <taxon>Kineosporiales</taxon>
        <taxon>Kineosporiaceae</taxon>
    </lineage>
</organism>
<proteinExistence type="predicted"/>
<evidence type="ECO:0000313" key="2">
    <source>
        <dbReference type="Proteomes" id="UP001596189"/>
    </source>
</evidence>
<dbReference type="InterPro" id="IPR012467">
    <property type="entry name" value="DUF1684"/>
</dbReference>
<comment type="caution">
    <text evidence="1">The sequence shown here is derived from an EMBL/GenBank/DDBJ whole genome shotgun (WGS) entry which is preliminary data.</text>
</comment>
<evidence type="ECO:0000313" key="1">
    <source>
        <dbReference type="EMBL" id="MFC6007665.1"/>
    </source>
</evidence>
<accession>A0ABW1JF82</accession>
<dbReference type="RefSeq" id="WP_345715655.1">
    <property type="nucleotide sequence ID" value="NZ_BAABFP010000002.1"/>
</dbReference>
<dbReference type="EMBL" id="JBHSRD010000004">
    <property type="protein sequence ID" value="MFC6007665.1"/>
    <property type="molecule type" value="Genomic_DNA"/>
</dbReference>
<keyword evidence="2" id="KW-1185">Reference proteome</keyword>
<reference evidence="2" key="1">
    <citation type="journal article" date="2019" name="Int. J. Syst. Evol. Microbiol.">
        <title>The Global Catalogue of Microorganisms (GCM) 10K type strain sequencing project: providing services to taxonomists for standard genome sequencing and annotation.</title>
        <authorList>
            <consortium name="The Broad Institute Genomics Platform"/>
            <consortium name="The Broad Institute Genome Sequencing Center for Infectious Disease"/>
            <person name="Wu L."/>
            <person name="Ma J."/>
        </authorList>
    </citation>
    <scope>NUCLEOTIDE SEQUENCE [LARGE SCALE GENOMIC DNA]</scope>
    <source>
        <strain evidence="2">KACC 14249</strain>
    </source>
</reference>
<protein>
    <submittedName>
        <fullName evidence="1">DUF1684 domain-containing protein</fullName>
    </submittedName>
</protein>
<gene>
    <name evidence="1" type="ORF">ACFQDO_11050</name>
</gene>